<reference evidence="9 10" key="1">
    <citation type="submission" date="2013-02" db="EMBL/GenBank/DDBJ databases">
        <title>The Genome Sequence of Acinetobacter bereziniae NIPH 3.</title>
        <authorList>
            <consortium name="The Broad Institute Genome Sequencing Platform"/>
            <consortium name="The Broad Institute Genome Sequencing Center for Infectious Disease"/>
            <person name="Cerqueira G."/>
            <person name="Feldgarden M."/>
            <person name="Courvalin P."/>
            <person name="Perichon B."/>
            <person name="Grillot-Courvalin C."/>
            <person name="Clermont D."/>
            <person name="Rocha E."/>
            <person name="Yoon E.-J."/>
            <person name="Nemec A."/>
            <person name="Walker B."/>
            <person name="Young S.K."/>
            <person name="Zeng Q."/>
            <person name="Gargeya S."/>
            <person name="Fitzgerald M."/>
            <person name="Haas B."/>
            <person name="Abouelleil A."/>
            <person name="Alvarado L."/>
            <person name="Arachchi H.M."/>
            <person name="Berlin A.M."/>
            <person name="Chapman S.B."/>
            <person name="Dewar J."/>
            <person name="Goldberg J."/>
            <person name="Griggs A."/>
            <person name="Gujja S."/>
            <person name="Hansen M."/>
            <person name="Howarth C."/>
            <person name="Imamovic A."/>
            <person name="Larimer J."/>
            <person name="McCowan C."/>
            <person name="Murphy C."/>
            <person name="Neiman D."/>
            <person name="Pearson M."/>
            <person name="Priest M."/>
            <person name="Roberts A."/>
            <person name="Saif S."/>
            <person name="Shea T."/>
            <person name="Sisk P."/>
            <person name="Sykes S."/>
            <person name="Wortman J."/>
            <person name="Nusbaum C."/>
            <person name="Birren B."/>
        </authorList>
    </citation>
    <scope>NUCLEOTIDE SEQUENCE [LARGE SCALE GENOMIC DNA]</scope>
    <source>
        <strain evidence="9 10">NIPH 3</strain>
    </source>
</reference>
<dbReference type="NCBIfam" id="TIGR00229">
    <property type="entry name" value="sensory_box"/>
    <property type="match status" value="1"/>
</dbReference>
<dbReference type="InterPro" id="IPR025944">
    <property type="entry name" value="Sigma_54_int_dom_CS"/>
</dbReference>
<name>N8YMD8_ACIBZ</name>
<evidence type="ECO:0000256" key="3">
    <source>
        <dbReference type="ARBA" id="ARBA00022840"/>
    </source>
</evidence>
<sequence length="472" mass="53760">MTWVNLLANNSKDADISYQILTSIMNALDDGVYITDHMGTTLFVNDAYLKLTHLNREDLIDHPIQDLVNQGVFSRSVSMDVIQTHQKTTILQSLQNHTELLVTGHPVFDQENQLIAVITSVRDITVLLQAQKDQKELEDIRNTQKKYSTRKLNDNYLTNLSDSTNKTFNRAKRIAHSDIKILIQGNTGTGKTVLARYIHKNSPRKDQPFLEINCATMPDGLLESELFGYVPGAFTGALQKGKKGLFEVVNGGTLFLDEVGDLPLALQAKLLKVIEDHRFIPVGGFEYVYTDVRIISATHHDLLKLVEQGKFRRDLYYRLCVTSLKLEDLKNRISEIEPLLELYLANFNKKYHTNKRYSAEVIELVKAYSWPGNIRELTNFVEQTVVLSESSTIFPEDIPEDIQCALRSEIQFNTPLSNSAETLKKQVDDFEFKIISQALAVFKTTQKAAQALGIDQSTLVKKRQRYQQLYQE</sequence>
<organism evidence="9 10">
    <name type="scientific">Acinetobacter bereziniae NIPH 3</name>
    <dbReference type="NCBI Taxonomy" id="1217651"/>
    <lineage>
        <taxon>Bacteria</taxon>
        <taxon>Pseudomonadati</taxon>
        <taxon>Pseudomonadota</taxon>
        <taxon>Gammaproteobacteria</taxon>
        <taxon>Moraxellales</taxon>
        <taxon>Moraxellaceae</taxon>
        <taxon>Acinetobacter</taxon>
    </lineage>
</organism>
<dbReference type="Gene3D" id="3.30.450.20">
    <property type="entry name" value="PAS domain"/>
    <property type="match status" value="1"/>
</dbReference>
<dbReference type="CDD" id="cd00130">
    <property type="entry name" value="PAS"/>
    <property type="match status" value="1"/>
</dbReference>
<evidence type="ECO:0000256" key="4">
    <source>
        <dbReference type="ARBA" id="ARBA00023015"/>
    </source>
</evidence>
<keyword evidence="1" id="KW-0547">Nucleotide-binding</keyword>
<feature type="domain" description="Sigma-54 factor interaction" evidence="7">
    <location>
        <begin position="157"/>
        <end position="386"/>
    </location>
</feature>
<keyword evidence="2" id="KW-0058">Aromatic hydrocarbons catabolism</keyword>
<dbReference type="PATRIC" id="fig|1217651.3.peg.3263"/>
<keyword evidence="4" id="KW-0805">Transcription regulation</keyword>
<dbReference type="Gene3D" id="3.40.50.300">
    <property type="entry name" value="P-loop containing nucleotide triphosphate hydrolases"/>
    <property type="match status" value="1"/>
</dbReference>
<dbReference type="Gene3D" id="1.10.8.60">
    <property type="match status" value="1"/>
</dbReference>
<dbReference type="GO" id="GO:0006355">
    <property type="term" value="P:regulation of DNA-templated transcription"/>
    <property type="evidence" value="ECO:0007669"/>
    <property type="project" value="InterPro"/>
</dbReference>
<dbReference type="PANTHER" id="PTHR32071">
    <property type="entry name" value="TRANSCRIPTIONAL REGULATORY PROTEIN"/>
    <property type="match status" value="1"/>
</dbReference>
<dbReference type="InterPro" id="IPR003593">
    <property type="entry name" value="AAA+_ATPase"/>
</dbReference>
<dbReference type="AlphaFoldDB" id="N8YMD8"/>
<dbReference type="PROSITE" id="PS50112">
    <property type="entry name" value="PAS"/>
    <property type="match status" value="1"/>
</dbReference>
<dbReference type="Pfam" id="PF00989">
    <property type="entry name" value="PAS"/>
    <property type="match status" value="1"/>
</dbReference>
<evidence type="ECO:0000313" key="10">
    <source>
        <dbReference type="Proteomes" id="UP000013270"/>
    </source>
</evidence>
<dbReference type="InterPro" id="IPR058031">
    <property type="entry name" value="AAA_lid_NorR"/>
</dbReference>
<dbReference type="GO" id="GO:0005524">
    <property type="term" value="F:ATP binding"/>
    <property type="evidence" value="ECO:0007669"/>
    <property type="project" value="UniProtKB-KW"/>
</dbReference>
<dbReference type="InterPro" id="IPR009057">
    <property type="entry name" value="Homeodomain-like_sf"/>
</dbReference>
<dbReference type="Pfam" id="PF18024">
    <property type="entry name" value="HTH_50"/>
    <property type="match status" value="1"/>
</dbReference>
<dbReference type="HOGENOM" id="CLU_000445_8_1_6"/>
<dbReference type="InterPro" id="IPR002078">
    <property type="entry name" value="Sigma_54_int"/>
</dbReference>
<dbReference type="EMBL" id="APPK01000046">
    <property type="protein sequence ID" value="ENV20723.1"/>
    <property type="molecule type" value="Genomic_DNA"/>
</dbReference>
<gene>
    <name evidence="9" type="ORF">F963_03305</name>
</gene>
<evidence type="ECO:0000256" key="1">
    <source>
        <dbReference type="ARBA" id="ARBA00022741"/>
    </source>
</evidence>
<dbReference type="InterPro" id="IPR013767">
    <property type="entry name" value="PAS_fold"/>
</dbReference>
<evidence type="ECO:0000313" key="9">
    <source>
        <dbReference type="EMBL" id="ENV20723.1"/>
    </source>
</evidence>
<feature type="domain" description="PAS" evidence="8">
    <location>
        <begin position="17"/>
        <end position="69"/>
    </location>
</feature>
<dbReference type="SUPFAM" id="SSF55785">
    <property type="entry name" value="PYP-like sensor domain (PAS domain)"/>
    <property type="match status" value="1"/>
</dbReference>
<protein>
    <recommendedName>
        <fullName evidence="6">HTH-type transcriptional regulatory protein TyrR</fullName>
    </recommendedName>
</protein>
<evidence type="ECO:0000259" key="7">
    <source>
        <dbReference type="PROSITE" id="PS50045"/>
    </source>
</evidence>
<dbReference type="SMART" id="SM00091">
    <property type="entry name" value="PAS"/>
    <property type="match status" value="1"/>
</dbReference>
<evidence type="ECO:0000256" key="2">
    <source>
        <dbReference type="ARBA" id="ARBA00022797"/>
    </source>
</evidence>
<dbReference type="PANTHER" id="PTHR32071:SF57">
    <property type="entry name" value="C4-DICARBOXYLATE TRANSPORT TRANSCRIPTIONAL REGULATORY PROTEIN DCTD"/>
    <property type="match status" value="1"/>
</dbReference>
<dbReference type="GO" id="GO:0003677">
    <property type="term" value="F:DNA binding"/>
    <property type="evidence" value="ECO:0007669"/>
    <property type="project" value="UniProtKB-KW"/>
</dbReference>
<keyword evidence="5" id="KW-0804">Transcription</keyword>
<dbReference type="SMART" id="SM00382">
    <property type="entry name" value="AAA"/>
    <property type="match status" value="1"/>
</dbReference>
<dbReference type="FunFam" id="3.40.50.300:FF:000006">
    <property type="entry name" value="DNA-binding transcriptional regulator NtrC"/>
    <property type="match status" value="1"/>
</dbReference>
<keyword evidence="3" id="KW-0067">ATP-binding</keyword>
<evidence type="ECO:0000256" key="6">
    <source>
        <dbReference type="ARBA" id="ARBA00029500"/>
    </source>
</evidence>
<accession>N8YMD8</accession>
<evidence type="ECO:0000256" key="5">
    <source>
        <dbReference type="ARBA" id="ARBA00023163"/>
    </source>
</evidence>
<dbReference type="InterPro" id="IPR000014">
    <property type="entry name" value="PAS"/>
</dbReference>
<dbReference type="SUPFAM" id="SSF46689">
    <property type="entry name" value="Homeodomain-like"/>
    <property type="match status" value="1"/>
</dbReference>
<comment type="caution">
    <text evidence="9">The sequence shown here is derived from an EMBL/GenBank/DDBJ whole genome shotgun (WGS) entry which is preliminary data.</text>
</comment>
<dbReference type="InterPro" id="IPR035965">
    <property type="entry name" value="PAS-like_dom_sf"/>
</dbReference>
<dbReference type="Pfam" id="PF25601">
    <property type="entry name" value="AAA_lid_14"/>
    <property type="match status" value="1"/>
</dbReference>
<proteinExistence type="predicted"/>
<dbReference type="PROSITE" id="PS00688">
    <property type="entry name" value="SIGMA54_INTERACT_3"/>
    <property type="match status" value="1"/>
</dbReference>
<dbReference type="Proteomes" id="UP000013270">
    <property type="component" value="Unassembled WGS sequence"/>
</dbReference>
<dbReference type="PROSITE" id="PS50045">
    <property type="entry name" value="SIGMA54_INTERACT_4"/>
    <property type="match status" value="1"/>
</dbReference>
<dbReference type="InterPro" id="IPR027417">
    <property type="entry name" value="P-loop_NTPase"/>
</dbReference>
<dbReference type="Gene3D" id="1.10.10.60">
    <property type="entry name" value="Homeodomain-like"/>
    <property type="match status" value="1"/>
</dbReference>
<evidence type="ECO:0000259" key="8">
    <source>
        <dbReference type="PROSITE" id="PS50112"/>
    </source>
</evidence>
<dbReference type="InterPro" id="IPR030828">
    <property type="entry name" value="HTH_TyrR"/>
</dbReference>
<dbReference type="Pfam" id="PF00158">
    <property type="entry name" value="Sigma54_activat"/>
    <property type="match status" value="1"/>
</dbReference>
<dbReference type="SUPFAM" id="SSF52540">
    <property type="entry name" value="P-loop containing nucleoside triphosphate hydrolases"/>
    <property type="match status" value="1"/>
</dbReference>
<dbReference type="CDD" id="cd00009">
    <property type="entry name" value="AAA"/>
    <property type="match status" value="1"/>
</dbReference>